<dbReference type="Proteomes" id="UP000019849">
    <property type="component" value="Unassembled WGS sequence"/>
</dbReference>
<dbReference type="STRING" id="69279.BG36_15975"/>
<dbReference type="InterPro" id="IPR050128">
    <property type="entry name" value="Sulfate_adenylyltrnsfr_sub2"/>
</dbReference>
<dbReference type="SUPFAM" id="SSF52402">
    <property type="entry name" value="Adenine nucleotide alpha hydrolases-like"/>
    <property type="match status" value="1"/>
</dbReference>
<protein>
    <recommendedName>
        <fullName evidence="1">Phosphoadenosine phosphosulphate reductase domain-containing protein</fullName>
    </recommendedName>
</protein>
<reference evidence="2 3" key="1">
    <citation type="submission" date="2014-02" db="EMBL/GenBank/DDBJ databases">
        <title>Aquamicrobium defluvii Genome sequencing.</title>
        <authorList>
            <person name="Wang X."/>
        </authorList>
    </citation>
    <scope>NUCLEOTIDE SEQUENCE [LARGE SCALE GENOMIC DNA]</scope>
    <source>
        <strain evidence="2 3">W13Z1</strain>
    </source>
</reference>
<name>A0A011TDU9_9HYPH</name>
<dbReference type="AlphaFoldDB" id="A0A011TDU9"/>
<dbReference type="PATRIC" id="fig|69279.3.peg.4256"/>
<evidence type="ECO:0000259" key="1">
    <source>
        <dbReference type="Pfam" id="PF01507"/>
    </source>
</evidence>
<comment type="caution">
    <text evidence="2">The sequence shown here is derived from an EMBL/GenBank/DDBJ whole genome shotgun (WGS) entry which is preliminary data.</text>
</comment>
<dbReference type="eggNOG" id="COG0175">
    <property type="taxonomic scope" value="Bacteria"/>
</dbReference>
<dbReference type="Gene3D" id="3.40.50.620">
    <property type="entry name" value="HUPs"/>
    <property type="match status" value="1"/>
</dbReference>
<gene>
    <name evidence="2" type="ORF">BG36_15975</name>
</gene>
<evidence type="ECO:0000313" key="2">
    <source>
        <dbReference type="EMBL" id="EXL02087.1"/>
    </source>
</evidence>
<dbReference type="InterPro" id="IPR014729">
    <property type="entry name" value="Rossmann-like_a/b/a_fold"/>
</dbReference>
<organism evidence="2 3">
    <name type="scientific">Aquamicrobium defluvii</name>
    <dbReference type="NCBI Taxonomy" id="69279"/>
    <lineage>
        <taxon>Bacteria</taxon>
        <taxon>Pseudomonadati</taxon>
        <taxon>Pseudomonadota</taxon>
        <taxon>Alphaproteobacteria</taxon>
        <taxon>Hyphomicrobiales</taxon>
        <taxon>Phyllobacteriaceae</taxon>
        <taxon>Aquamicrobium</taxon>
    </lineage>
</organism>
<proteinExistence type="predicted"/>
<dbReference type="Pfam" id="PF01507">
    <property type="entry name" value="PAPS_reduct"/>
    <property type="match status" value="1"/>
</dbReference>
<dbReference type="RefSeq" id="WP_051520787.1">
    <property type="nucleotide sequence ID" value="NZ_KK073906.1"/>
</dbReference>
<dbReference type="EMBL" id="JENY01000034">
    <property type="protein sequence ID" value="EXL02087.1"/>
    <property type="molecule type" value="Genomic_DNA"/>
</dbReference>
<dbReference type="InterPro" id="IPR002500">
    <property type="entry name" value="PAPS_reduct_dom"/>
</dbReference>
<dbReference type="PANTHER" id="PTHR43196:SF2">
    <property type="entry name" value="PHOSPHOADENOSINE PHOSPHOSULFATE REDUCTASE"/>
    <property type="match status" value="1"/>
</dbReference>
<feature type="domain" description="Phosphoadenosine phosphosulphate reductase" evidence="1">
    <location>
        <begin position="20"/>
        <end position="216"/>
    </location>
</feature>
<sequence>MRLSITPEISTPIATGSPVAIGVSGGKDSQASALAVCEHLNRAGHAGPRLLVHSDLGSVEWQDSFPLCQELADHLDLELVVLRRERDGLMERWESRWQSSVARYQDLATVTLVPCWSTPSMRFCTSEMKTHPITAMLRRRFPGEIVINVTGIRRDESRRRASAVIADGDRDGRLWNWRPILDWSVEDAFACIARHGLRPHPAYSDFGMSRVSCRFCIMSSFADLAAAAAQPESHDLYRRMVALEIASSFAFQAGRWLGDIAPHLLDRSMTDGLIRAKERAAQRISAESRITPATLYVRGWPTRMLTDAEADILASVRREVSGLFGFQSRYLDRNAVHERYAQLLAERAMKLARCRARV</sequence>
<dbReference type="HOGENOM" id="CLU_733430_0_0_5"/>
<evidence type="ECO:0000313" key="3">
    <source>
        <dbReference type="Proteomes" id="UP000019849"/>
    </source>
</evidence>
<dbReference type="PANTHER" id="PTHR43196">
    <property type="entry name" value="SULFATE ADENYLYLTRANSFERASE SUBUNIT 2"/>
    <property type="match status" value="1"/>
</dbReference>
<dbReference type="GO" id="GO:0003824">
    <property type="term" value="F:catalytic activity"/>
    <property type="evidence" value="ECO:0007669"/>
    <property type="project" value="InterPro"/>
</dbReference>
<accession>A0A011TDU9</accession>